<protein>
    <submittedName>
        <fullName evidence="1">Uncharacterized protein</fullName>
    </submittedName>
</protein>
<dbReference type="HOGENOM" id="CLU_156033_1_0_1"/>
<reference evidence="1" key="1">
    <citation type="submission" date="2013-12" db="EMBL/GenBank/DDBJ databases">
        <authorList>
            <person name="Genoscope - CEA"/>
        </authorList>
    </citation>
    <scope>NUCLEOTIDE SEQUENCE</scope>
    <source>
        <strain evidence="1">CBS 1993</strain>
    </source>
</reference>
<sequence length="107" mass="12291">MEKIQIPDMRFEQGFRRALTTNALRVNGQTVREKSAGEQHPLPVITPGIVIYTIVKDQLLMPFVQGFAWACILLAMKPWLFRCIQSGRNAGVWIFSSFGLYTKRKVY</sequence>
<dbReference type="STRING" id="1382522.W6MKB2"/>
<name>W6MKB2_9ASCO</name>
<accession>W6MKB2</accession>
<dbReference type="PANTHER" id="PTHR38699:SF1">
    <property type="entry name" value="MITOPHAGY RECEPTOR ATG43"/>
    <property type="match status" value="1"/>
</dbReference>
<dbReference type="AlphaFoldDB" id="W6MKB2"/>
<keyword evidence="2" id="KW-1185">Reference proteome</keyword>
<dbReference type="GO" id="GO:0140580">
    <property type="term" value="F:mitochondrion autophagosome adaptor activity"/>
    <property type="evidence" value="ECO:0007669"/>
    <property type="project" value="InterPro"/>
</dbReference>
<dbReference type="InterPro" id="IPR013898">
    <property type="entry name" value="Atg43"/>
</dbReference>
<dbReference type="Proteomes" id="UP000019384">
    <property type="component" value="Unassembled WGS sequence"/>
</dbReference>
<proteinExistence type="predicted"/>
<dbReference type="RefSeq" id="XP_022457087.1">
    <property type="nucleotide sequence ID" value="XM_022605638.1"/>
</dbReference>
<dbReference type="GeneID" id="34518475"/>
<gene>
    <name evidence="1" type="ORF">KUCA_T00001039001</name>
</gene>
<dbReference type="PANTHER" id="PTHR38699">
    <property type="entry name" value="CHROMOSOME 1, WHOLE GENOME SHOTGUN SEQUENCE"/>
    <property type="match status" value="1"/>
</dbReference>
<evidence type="ECO:0000313" key="1">
    <source>
        <dbReference type="EMBL" id="CDK25072.1"/>
    </source>
</evidence>
<reference evidence="1" key="2">
    <citation type="submission" date="2014-02" db="EMBL/GenBank/DDBJ databases">
        <title>Complete DNA sequence of /Kuraishia capsulata/ illustrates novel genomic features among budding yeasts (/Saccharomycotina/).</title>
        <authorList>
            <person name="Morales L."/>
            <person name="Noel B."/>
            <person name="Porcel B."/>
            <person name="Marcet-Houben M."/>
            <person name="Hullo M-F."/>
            <person name="Sacerdot C."/>
            <person name="Tekaia F."/>
            <person name="Leh-Louis V."/>
            <person name="Despons L."/>
            <person name="Khanna V."/>
            <person name="Aury J-M."/>
            <person name="Barbe V."/>
            <person name="Couloux A."/>
            <person name="Labadie K."/>
            <person name="Pelletier E."/>
            <person name="Souciet J-L."/>
            <person name="Boekhout T."/>
            <person name="Gabaldon T."/>
            <person name="Wincker P."/>
            <person name="Dujon B."/>
        </authorList>
    </citation>
    <scope>NUCLEOTIDE SEQUENCE</scope>
    <source>
        <strain evidence="1">CBS 1993</strain>
    </source>
</reference>
<dbReference type="OrthoDB" id="2430343at2759"/>
<organism evidence="1 2">
    <name type="scientific">Kuraishia capsulata CBS 1993</name>
    <dbReference type="NCBI Taxonomy" id="1382522"/>
    <lineage>
        <taxon>Eukaryota</taxon>
        <taxon>Fungi</taxon>
        <taxon>Dikarya</taxon>
        <taxon>Ascomycota</taxon>
        <taxon>Saccharomycotina</taxon>
        <taxon>Pichiomycetes</taxon>
        <taxon>Pichiales</taxon>
        <taxon>Pichiaceae</taxon>
        <taxon>Kuraishia</taxon>
    </lineage>
</organism>
<evidence type="ECO:0000313" key="2">
    <source>
        <dbReference type="Proteomes" id="UP000019384"/>
    </source>
</evidence>
<dbReference type="EMBL" id="HG793125">
    <property type="protein sequence ID" value="CDK25072.1"/>
    <property type="molecule type" value="Genomic_DNA"/>
</dbReference>
<dbReference type="GO" id="GO:0000423">
    <property type="term" value="P:mitophagy"/>
    <property type="evidence" value="ECO:0007669"/>
    <property type="project" value="InterPro"/>
</dbReference>